<dbReference type="AlphaFoldDB" id="A0A5C6FFB0"/>
<sequence length="221" mass="24504">MWHTSRGDRTLRGAESALVGAAIDTMIDALLVHVDVDCVDEVIPDCDSGIDVFDQLTVCQRIGLLHEVAEHLLTETDSPMQLSALAEATVAAIFVEVRDQIAIEIDLFGDSVPPQTEWRSLTLAAYQSMPESVSVDLPGRDSIDLTAFEDVVDLLSIAILWDRDFEMAESFLDSDPGVSQKRRKILGIDQDYFTSVAPDPRPEETFSLVSRTREIVRSKPR</sequence>
<reference evidence="1 2" key="1">
    <citation type="submission" date="2019-02" db="EMBL/GenBank/DDBJ databases">
        <title>Deep-cultivation of Planctomycetes and their phenomic and genomic characterization uncovers novel biology.</title>
        <authorList>
            <person name="Wiegand S."/>
            <person name="Jogler M."/>
            <person name="Boedeker C."/>
            <person name="Pinto D."/>
            <person name="Vollmers J."/>
            <person name="Rivas-Marin E."/>
            <person name="Kohn T."/>
            <person name="Peeters S.H."/>
            <person name="Heuer A."/>
            <person name="Rast P."/>
            <person name="Oberbeckmann S."/>
            <person name="Bunk B."/>
            <person name="Jeske O."/>
            <person name="Meyerdierks A."/>
            <person name="Storesund J.E."/>
            <person name="Kallscheuer N."/>
            <person name="Luecker S."/>
            <person name="Lage O.M."/>
            <person name="Pohl T."/>
            <person name="Merkel B.J."/>
            <person name="Hornburger P."/>
            <person name="Mueller R.-W."/>
            <person name="Bruemmer F."/>
            <person name="Labrenz M."/>
            <person name="Spormann A.M."/>
            <person name="Op Den Camp H."/>
            <person name="Overmann J."/>
            <person name="Amann R."/>
            <person name="Jetten M.S.M."/>
            <person name="Mascher T."/>
            <person name="Medema M.H."/>
            <person name="Devos D.P."/>
            <person name="Kaster A.-K."/>
            <person name="Ovreas L."/>
            <person name="Rohde M."/>
            <person name="Galperin M.Y."/>
            <person name="Jogler C."/>
        </authorList>
    </citation>
    <scope>NUCLEOTIDE SEQUENCE [LARGE SCALE GENOMIC DNA]</scope>
    <source>
        <strain evidence="1 2">Poly59</strain>
    </source>
</reference>
<dbReference type="OrthoDB" id="285182at2"/>
<gene>
    <name evidence="1" type="ORF">Poly59_12300</name>
</gene>
<proteinExistence type="predicted"/>
<dbReference type="EMBL" id="SJPX01000001">
    <property type="protein sequence ID" value="TWU58319.1"/>
    <property type="molecule type" value="Genomic_DNA"/>
</dbReference>
<organism evidence="1 2">
    <name type="scientific">Rubripirellula reticaptiva</name>
    <dbReference type="NCBI Taxonomy" id="2528013"/>
    <lineage>
        <taxon>Bacteria</taxon>
        <taxon>Pseudomonadati</taxon>
        <taxon>Planctomycetota</taxon>
        <taxon>Planctomycetia</taxon>
        <taxon>Pirellulales</taxon>
        <taxon>Pirellulaceae</taxon>
        <taxon>Rubripirellula</taxon>
    </lineage>
</organism>
<keyword evidence="2" id="KW-1185">Reference proteome</keyword>
<comment type="caution">
    <text evidence="1">The sequence shown here is derived from an EMBL/GenBank/DDBJ whole genome shotgun (WGS) entry which is preliminary data.</text>
</comment>
<dbReference type="RefSeq" id="WP_146533075.1">
    <property type="nucleotide sequence ID" value="NZ_SJPX01000001.1"/>
</dbReference>
<dbReference type="Proteomes" id="UP000317977">
    <property type="component" value="Unassembled WGS sequence"/>
</dbReference>
<protein>
    <submittedName>
        <fullName evidence="1">Uncharacterized protein</fullName>
    </submittedName>
</protein>
<evidence type="ECO:0000313" key="1">
    <source>
        <dbReference type="EMBL" id="TWU58319.1"/>
    </source>
</evidence>
<evidence type="ECO:0000313" key="2">
    <source>
        <dbReference type="Proteomes" id="UP000317977"/>
    </source>
</evidence>
<name>A0A5C6FFB0_9BACT</name>
<accession>A0A5C6FFB0</accession>